<dbReference type="EMBL" id="JBHULR010000003">
    <property type="protein sequence ID" value="MFD2547657.1"/>
    <property type="molecule type" value="Genomic_DNA"/>
</dbReference>
<sequence length="39" mass="4433">MAAKELSFKKASRELFISQPAVSKYIQELEATIGQCRFL</sequence>
<dbReference type="InterPro" id="IPR036390">
    <property type="entry name" value="WH_DNA-bd_sf"/>
</dbReference>
<proteinExistence type="predicted"/>
<evidence type="ECO:0000313" key="2">
    <source>
        <dbReference type="EMBL" id="MFD2547657.1"/>
    </source>
</evidence>
<feature type="domain" description="HTH lysR-type" evidence="1">
    <location>
        <begin position="1"/>
        <end position="39"/>
    </location>
</feature>
<accession>A0ABW5KFX9</accession>
<dbReference type="Proteomes" id="UP001597545">
    <property type="component" value="Unassembled WGS sequence"/>
</dbReference>
<dbReference type="PROSITE" id="PS50931">
    <property type="entry name" value="HTH_LYSR"/>
    <property type="match status" value="1"/>
</dbReference>
<evidence type="ECO:0000313" key="3">
    <source>
        <dbReference type="Proteomes" id="UP001597545"/>
    </source>
</evidence>
<dbReference type="PRINTS" id="PR00039">
    <property type="entry name" value="HTHLYSR"/>
</dbReference>
<gene>
    <name evidence="2" type="ORF">ACFSR5_08375</name>
</gene>
<reference evidence="3" key="1">
    <citation type="journal article" date="2019" name="Int. J. Syst. Evol. Microbiol.">
        <title>The Global Catalogue of Microorganisms (GCM) 10K type strain sequencing project: providing services to taxonomists for standard genome sequencing and annotation.</title>
        <authorList>
            <consortium name="The Broad Institute Genomics Platform"/>
            <consortium name="The Broad Institute Genome Sequencing Center for Infectious Disease"/>
            <person name="Wu L."/>
            <person name="Ma J."/>
        </authorList>
    </citation>
    <scope>NUCLEOTIDE SEQUENCE [LARGE SCALE GENOMIC DNA]</scope>
    <source>
        <strain evidence="3">KCTC 42662</strain>
    </source>
</reference>
<name>A0ABW5KFX9_9SPHI</name>
<dbReference type="InterPro" id="IPR036388">
    <property type="entry name" value="WH-like_DNA-bd_sf"/>
</dbReference>
<dbReference type="InterPro" id="IPR000847">
    <property type="entry name" value="LysR_HTH_N"/>
</dbReference>
<organism evidence="2 3">
    <name type="scientific">Sphingobacterium suaedae</name>
    <dbReference type="NCBI Taxonomy" id="1686402"/>
    <lineage>
        <taxon>Bacteria</taxon>
        <taxon>Pseudomonadati</taxon>
        <taxon>Bacteroidota</taxon>
        <taxon>Sphingobacteriia</taxon>
        <taxon>Sphingobacteriales</taxon>
        <taxon>Sphingobacteriaceae</taxon>
        <taxon>Sphingobacterium</taxon>
    </lineage>
</organism>
<keyword evidence="3" id="KW-1185">Reference proteome</keyword>
<dbReference type="Gene3D" id="1.10.10.10">
    <property type="entry name" value="Winged helix-like DNA-binding domain superfamily/Winged helix DNA-binding domain"/>
    <property type="match status" value="1"/>
</dbReference>
<dbReference type="Pfam" id="PF00126">
    <property type="entry name" value="HTH_1"/>
    <property type="match status" value="1"/>
</dbReference>
<dbReference type="RefSeq" id="WP_380902622.1">
    <property type="nucleotide sequence ID" value="NZ_JBHUEG010000007.1"/>
</dbReference>
<protein>
    <submittedName>
        <fullName evidence="2">LysR family transcriptional regulator</fullName>
    </submittedName>
</protein>
<dbReference type="SUPFAM" id="SSF46785">
    <property type="entry name" value="Winged helix' DNA-binding domain"/>
    <property type="match status" value="1"/>
</dbReference>
<comment type="caution">
    <text evidence="2">The sequence shown here is derived from an EMBL/GenBank/DDBJ whole genome shotgun (WGS) entry which is preliminary data.</text>
</comment>
<evidence type="ECO:0000259" key="1">
    <source>
        <dbReference type="PROSITE" id="PS50931"/>
    </source>
</evidence>